<feature type="region of interest" description="Disordered" evidence="1">
    <location>
        <begin position="29"/>
        <end position="48"/>
    </location>
</feature>
<gene>
    <name evidence="2" type="ORF">10F6_9</name>
</gene>
<evidence type="ECO:0000256" key="1">
    <source>
        <dbReference type="SAM" id="MobiDB-lite"/>
    </source>
</evidence>
<dbReference type="EMBL" id="MF417937">
    <property type="protein sequence ID" value="ASN71938.1"/>
    <property type="molecule type" value="Genomic_DNA"/>
</dbReference>
<evidence type="ECO:0000313" key="2">
    <source>
        <dbReference type="EMBL" id="ASN71938.1"/>
    </source>
</evidence>
<reference evidence="2" key="1">
    <citation type="submission" date="2017-06" db="EMBL/GenBank/DDBJ databases">
        <title>Novel phages from South African skin metaviromes.</title>
        <authorList>
            <person name="van Zyl L.J."/>
            <person name="Abrahams Y."/>
            <person name="Stander E.A."/>
            <person name="Kirby B.M."/>
            <person name="Clavaud C."/>
            <person name="Farcet C."/>
            <person name="Breton L."/>
            <person name="Trindade M.I."/>
        </authorList>
    </citation>
    <scope>NUCLEOTIDE SEQUENCE</scope>
</reference>
<accession>A0A2H4JGH2</accession>
<proteinExistence type="predicted"/>
<sequence length="48" mass="5417">MNLKQALKITLLIVILAEEIKSVNKNKRFIPEDSNGLSDLTKPSMSKF</sequence>
<name>A0A2H4JGH2_9CAUD</name>
<organism evidence="2">
    <name type="scientific">uncultured Caudovirales phage</name>
    <dbReference type="NCBI Taxonomy" id="2100421"/>
    <lineage>
        <taxon>Viruses</taxon>
        <taxon>Duplodnaviria</taxon>
        <taxon>Heunggongvirae</taxon>
        <taxon>Uroviricota</taxon>
        <taxon>Caudoviricetes</taxon>
        <taxon>Peduoviridae</taxon>
        <taxon>Maltschvirus</taxon>
        <taxon>Maltschvirus maltsch</taxon>
    </lineage>
</organism>
<feature type="compositionally biased region" description="Polar residues" evidence="1">
    <location>
        <begin position="35"/>
        <end position="48"/>
    </location>
</feature>
<protein>
    <submittedName>
        <fullName evidence="2">Uncharacterized protein</fullName>
    </submittedName>
</protein>